<dbReference type="CDD" id="cd09272">
    <property type="entry name" value="RNase_HI_RT_Ty1"/>
    <property type="match status" value="1"/>
</dbReference>
<evidence type="ECO:0000313" key="2">
    <source>
        <dbReference type="Proteomes" id="UP001054821"/>
    </source>
</evidence>
<name>A0AAD4UXK1_PRUDU</name>
<dbReference type="EMBL" id="JAJFAZ020000008">
    <property type="protein sequence ID" value="KAI5314705.1"/>
    <property type="molecule type" value="Genomic_DNA"/>
</dbReference>
<dbReference type="AlphaFoldDB" id="A0AAD4UXK1"/>
<sequence length="82" mass="9380">MDLYCDNKVAITIAHNHVQHDRTKHMEVDRHFVKEKLDTEIISFSFISSEYQLADVLTKAESTTAFLNSLDKLGMCDIFAST</sequence>
<accession>A0AAD4UXK1</accession>
<keyword evidence="2" id="KW-1185">Reference proteome</keyword>
<proteinExistence type="predicted"/>
<organism evidence="1 2">
    <name type="scientific">Prunus dulcis</name>
    <name type="common">Almond</name>
    <name type="synonym">Amygdalus dulcis</name>
    <dbReference type="NCBI Taxonomy" id="3755"/>
    <lineage>
        <taxon>Eukaryota</taxon>
        <taxon>Viridiplantae</taxon>
        <taxon>Streptophyta</taxon>
        <taxon>Embryophyta</taxon>
        <taxon>Tracheophyta</taxon>
        <taxon>Spermatophyta</taxon>
        <taxon>Magnoliopsida</taxon>
        <taxon>eudicotyledons</taxon>
        <taxon>Gunneridae</taxon>
        <taxon>Pentapetalae</taxon>
        <taxon>rosids</taxon>
        <taxon>fabids</taxon>
        <taxon>Rosales</taxon>
        <taxon>Rosaceae</taxon>
        <taxon>Amygdaloideae</taxon>
        <taxon>Amygdaleae</taxon>
        <taxon>Prunus</taxon>
    </lineage>
</organism>
<evidence type="ECO:0000313" key="1">
    <source>
        <dbReference type="EMBL" id="KAI5314705.1"/>
    </source>
</evidence>
<gene>
    <name evidence="1" type="ORF">L3X38_043881</name>
</gene>
<evidence type="ECO:0008006" key="3">
    <source>
        <dbReference type="Google" id="ProtNLM"/>
    </source>
</evidence>
<comment type="caution">
    <text evidence="1">The sequence shown here is derived from an EMBL/GenBank/DDBJ whole genome shotgun (WGS) entry which is preliminary data.</text>
</comment>
<protein>
    <recommendedName>
        <fullName evidence="3">Copia protein</fullName>
    </recommendedName>
</protein>
<reference evidence="1 2" key="1">
    <citation type="journal article" date="2022" name="G3 (Bethesda)">
        <title>Whole-genome sequence and methylome profiling of the almond [Prunus dulcis (Mill.) D.A. Webb] cultivar 'Nonpareil'.</title>
        <authorList>
            <person name="D'Amico-Willman K.M."/>
            <person name="Ouma W.Z."/>
            <person name="Meulia T."/>
            <person name="Sideli G.M."/>
            <person name="Gradziel T.M."/>
            <person name="Fresnedo-Ramirez J."/>
        </authorList>
    </citation>
    <scope>NUCLEOTIDE SEQUENCE [LARGE SCALE GENOMIC DNA]</scope>
    <source>
        <strain evidence="1">Clone GOH B32 T37-40</strain>
    </source>
</reference>
<dbReference type="Proteomes" id="UP001054821">
    <property type="component" value="Chromosome 8"/>
</dbReference>